<dbReference type="OrthoDB" id="961604at2"/>
<dbReference type="AlphaFoldDB" id="A0A3P1BJ52"/>
<dbReference type="EMBL" id="RQJO01000010">
    <property type="protein sequence ID" value="RRB01121.1"/>
    <property type="molecule type" value="Genomic_DNA"/>
</dbReference>
<sequence length="134" mass="14613">MKTLVKPLFFAFALSFGSLSATSAATSQPLPTSSVRSYQSSLYTDAQGKLRVAVDKLVGGVVEVRLVNSRGHEFFVQRVGKRQKTARIMMDISTLPDGAYQVVITDGFHARVNHLTLTTQQPLPSFSGRLIALN</sequence>
<evidence type="ECO:0000313" key="3">
    <source>
        <dbReference type="Proteomes" id="UP000271925"/>
    </source>
</evidence>
<comment type="caution">
    <text evidence="2">The sequence shown here is derived from an EMBL/GenBank/DDBJ whole genome shotgun (WGS) entry which is preliminary data.</text>
</comment>
<reference evidence="2 3" key="1">
    <citation type="submission" date="2018-11" db="EMBL/GenBank/DDBJ databases">
        <authorList>
            <person name="Zhou Z."/>
            <person name="Wang G."/>
        </authorList>
    </citation>
    <scope>NUCLEOTIDE SEQUENCE [LARGE SCALE GENOMIC DNA]</scope>
    <source>
        <strain evidence="2 3">KCTC52004</strain>
    </source>
</reference>
<evidence type="ECO:0008006" key="4">
    <source>
        <dbReference type="Google" id="ProtNLM"/>
    </source>
</evidence>
<gene>
    <name evidence="2" type="ORF">EHT25_23390</name>
</gene>
<evidence type="ECO:0000256" key="1">
    <source>
        <dbReference type="SAM" id="SignalP"/>
    </source>
</evidence>
<keyword evidence="3" id="KW-1185">Reference proteome</keyword>
<name>A0A3P1BJ52_9BACT</name>
<organism evidence="2 3">
    <name type="scientific">Larkinella rosea</name>
    <dbReference type="NCBI Taxonomy" id="2025312"/>
    <lineage>
        <taxon>Bacteria</taxon>
        <taxon>Pseudomonadati</taxon>
        <taxon>Bacteroidota</taxon>
        <taxon>Cytophagia</taxon>
        <taxon>Cytophagales</taxon>
        <taxon>Spirosomataceae</taxon>
        <taxon>Larkinella</taxon>
    </lineage>
</organism>
<keyword evidence="1" id="KW-0732">Signal</keyword>
<dbReference type="RefSeq" id="WP_124877583.1">
    <property type="nucleotide sequence ID" value="NZ_RQJO01000010.1"/>
</dbReference>
<accession>A0A3P1BJ52</accession>
<feature type="chain" id="PRO_5018282815" description="Secretion system C-terminal sorting domain-containing protein" evidence="1">
    <location>
        <begin position="24"/>
        <end position="134"/>
    </location>
</feature>
<dbReference type="Proteomes" id="UP000271925">
    <property type="component" value="Unassembled WGS sequence"/>
</dbReference>
<feature type="signal peptide" evidence="1">
    <location>
        <begin position="1"/>
        <end position="23"/>
    </location>
</feature>
<proteinExistence type="predicted"/>
<protein>
    <recommendedName>
        <fullName evidence="4">Secretion system C-terminal sorting domain-containing protein</fullName>
    </recommendedName>
</protein>
<evidence type="ECO:0000313" key="2">
    <source>
        <dbReference type="EMBL" id="RRB01121.1"/>
    </source>
</evidence>